<evidence type="ECO:0000256" key="2">
    <source>
        <dbReference type="ARBA" id="ARBA00022490"/>
    </source>
</evidence>
<keyword evidence="9" id="KW-1185">Reference proteome</keyword>
<evidence type="ECO:0000313" key="8">
    <source>
        <dbReference type="EMBL" id="KAJ7333530.1"/>
    </source>
</evidence>
<evidence type="ECO:0000313" key="9">
    <source>
        <dbReference type="Proteomes" id="UP001163046"/>
    </source>
</evidence>
<proteinExistence type="predicted"/>
<dbReference type="InterPro" id="IPR046439">
    <property type="entry name" value="ZF_RZ_dom"/>
</dbReference>
<dbReference type="GO" id="GO:0005737">
    <property type="term" value="C:cytoplasm"/>
    <property type="evidence" value="ECO:0007669"/>
    <property type="project" value="UniProtKB-SubCell"/>
</dbReference>
<dbReference type="GO" id="GO:0008270">
    <property type="term" value="F:zinc ion binding"/>
    <property type="evidence" value="ECO:0007669"/>
    <property type="project" value="UniProtKB-KW"/>
</dbReference>
<keyword evidence="5" id="KW-0862">Zinc</keyword>
<evidence type="ECO:0000256" key="6">
    <source>
        <dbReference type="ARBA" id="ARBA00022859"/>
    </source>
</evidence>
<reference evidence="8" key="1">
    <citation type="submission" date="2023-01" db="EMBL/GenBank/DDBJ databases">
        <title>Genome assembly of the deep-sea coral Lophelia pertusa.</title>
        <authorList>
            <person name="Herrera S."/>
            <person name="Cordes E."/>
        </authorList>
    </citation>
    <scope>NUCLEOTIDE SEQUENCE</scope>
    <source>
        <strain evidence="8">USNM1676648</strain>
        <tissue evidence="8">Polyp</tissue>
    </source>
</reference>
<protein>
    <submittedName>
        <fullName evidence="8">NFX1-type zinc finger-containing protein 1</fullName>
    </submittedName>
</protein>
<feature type="domain" description="RZ-type" evidence="7">
    <location>
        <begin position="1"/>
        <end position="58"/>
    </location>
</feature>
<dbReference type="PANTHER" id="PTHR23425:SF8">
    <property type="entry name" value="NUCLEOPORIN AMO1-LIKE"/>
    <property type="match status" value="1"/>
</dbReference>
<comment type="subcellular location">
    <subcellularLocation>
        <location evidence="1">Cytoplasm</location>
    </subcellularLocation>
</comment>
<keyword evidence="2" id="KW-0963">Cytoplasm</keyword>
<keyword evidence="3" id="KW-0479">Metal-binding</keyword>
<dbReference type="OrthoDB" id="2423195at2759"/>
<dbReference type="AlphaFoldDB" id="A0A9W9YC60"/>
<gene>
    <name evidence="8" type="primary">ZNFX1_17</name>
    <name evidence="8" type="ORF">OS493_017067</name>
</gene>
<dbReference type="Proteomes" id="UP001163046">
    <property type="component" value="Unassembled WGS sequence"/>
</dbReference>
<accession>A0A9W9YC60</accession>
<keyword evidence="4" id="KW-0863">Zinc-finger</keyword>
<organism evidence="8 9">
    <name type="scientific">Desmophyllum pertusum</name>
    <dbReference type="NCBI Taxonomy" id="174260"/>
    <lineage>
        <taxon>Eukaryota</taxon>
        <taxon>Metazoa</taxon>
        <taxon>Cnidaria</taxon>
        <taxon>Anthozoa</taxon>
        <taxon>Hexacorallia</taxon>
        <taxon>Scleractinia</taxon>
        <taxon>Caryophylliina</taxon>
        <taxon>Caryophylliidae</taxon>
        <taxon>Desmophyllum</taxon>
    </lineage>
</organism>
<dbReference type="GO" id="GO:0002376">
    <property type="term" value="P:immune system process"/>
    <property type="evidence" value="ECO:0007669"/>
    <property type="project" value="UniProtKB-KW"/>
</dbReference>
<name>A0A9W9YC60_9CNID</name>
<evidence type="ECO:0000259" key="7">
    <source>
        <dbReference type="PROSITE" id="PS51981"/>
    </source>
</evidence>
<evidence type="ECO:0000256" key="1">
    <source>
        <dbReference type="ARBA" id="ARBA00004496"/>
    </source>
</evidence>
<keyword evidence="6" id="KW-0391">Immunity</keyword>
<sequence length="97" mass="10891">MGMAQGHWFKCQNGHIYCITECGGAMEESKCPECGSRIGGHNHQLVADNRVAGEMDGARYAAITPIWLTWQTLTLMTLCRVKFRNLGTSYKQARRLL</sequence>
<evidence type="ECO:0000256" key="5">
    <source>
        <dbReference type="ARBA" id="ARBA00022833"/>
    </source>
</evidence>
<dbReference type="PROSITE" id="PS51981">
    <property type="entry name" value="ZF_RZ"/>
    <property type="match status" value="1"/>
</dbReference>
<dbReference type="Pfam" id="PF20173">
    <property type="entry name" value="ZnF_RZ-type"/>
    <property type="match status" value="1"/>
</dbReference>
<dbReference type="PANTHER" id="PTHR23425">
    <property type="entry name" value="NUCLEOPORIN AMO1-LIKE"/>
    <property type="match status" value="1"/>
</dbReference>
<evidence type="ECO:0000256" key="4">
    <source>
        <dbReference type="ARBA" id="ARBA00022771"/>
    </source>
</evidence>
<evidence type="ECO:0000256" key="3">
    <source>
        <dbReference type="ARBA" id="ARBA00022723"/>
    </source>
</evidence>
<dbReference type="EMBL" id="MU827786">
    <property type="protein sequence ID" value="KAJ7333530.1"/>
    <property type="molecule type" value="Genomic_DNA"/>
</dbReference>
<comment type="caution">
    <text evidence="8">The sequence shown here is derived from an EMBL/GenBank/DDBJ whole genome shotgun (WGS) entry which is preliminary data.</text>
</comment>